<evidence type="ECO:0000256" key="3">
    <source>
        <dbReference type="ARBA" id="ARBA00022525"/>
    </source>
</evidence>
<gene>
    <name evidence="18" type="ORF">QBC41DRAFT_276138</name>
</gene>
<keyword evidence="12" id="KW-0624">Polysaccharide degradation</keyword>
<evidence type="ECO:0000256" key="13">
    <source>
        <dbReference type="ARBA" id="ARBA00044502"/>
    </source>
</evidence>
<evidence type="ECO:0000256" key="9">
    <source>
        <dbReference type="ARBA" id="ARBA00023033"/>
    </source>
</evidence>
<dbReference type="GO" id="GO:0030245">
    <property type="term" value="P:cellulose catabolic process"/>
    <property type="evidence" value="ECO:0007669"/>
    <property type="project" value="UniProtKB-KW"/>
</dbReference>
<dbReference type="AlphaFoldDB" id="A0AA39ZD60"/>
<dbReference type="EMBL" id="JAULSY010000051">
    <property type="protein sequence ID" value="KAK0668772.1"/>
    <property type="molecule type" value="Genomic_DNA"/>
</dbReference>
<name>A0AA39ZD60_9PEZI</name>
<comment type="catalytic activity">
    <reaction evidence="14">
        <text>[(1-&gt;4)-beta-D-glucosyl]n+m + reduced acceptor + O2 = 4-dehydro-beta-D-glucosyl-[(1-&gt;4)-beta-D-glucosyl]n-1 + [(1-&gt;4)-beta-D-glucosyl]m + acceptor + H2O.</text>
        <dbReference type="EC" id="1.14.99.56"/>
    </reaction>
</comment>
<keyword evidence="5 16" id="KW-0732">Signal</keyword>
<evidence type="ECO:0000256" key="12">
    <source>
        <dbReference type="ARBA" id="ARBA00023326"/>
    </source>
</evidence>
<comment type="caution">
    <text evidence="18">The sequence shown here is derived from an EMBL/GenBank/DDBJ whole genome shotgun (WGS) entry which is preliminary data.</text>
</comment>
<organism evidence="18 19">
    <name type="scientific">Cercophora samala</name>
    <dbReference type="NCBI Taxonomy" id="330535"/>
    <lineage>
        <taxon>Eukaryota</taxon>
        <taxon>Fungi</taxon>
        <taxon>Dikarya</taxon>
        <taxon>Ascomycota</taxon>
        <taxon>Pezizomycotina</taxon>
        <taxon>Sordariomycetes</taxon>
        <taxon>Sordariomycetidae</taxon>
        <taxon>Sordariales</taxon>
        <taxon>Lasiosphaeriaceae</taxon>
        <taxon>Cercophora</taxon>
    </lineage>
</organism>
<dbReference type="GO" id="GO:0046872">
    <property type="term" value="F:metal ion binding"/>
    <property type="evidence" value="ECO:0007669"/>
    <property type="project" value="UniProtKB-KW"/>
</dbReference>
<evidence type="ECO:0000256" key="2">
    <source>
        <dbReference type="ARBA" id="ARBA00004613"/>
    </source>
</evidence>
<dbReference type="GO" id="GO:0016787">
    <property type="term" value="F:hydrolase activity"/>
    <property type="evidence" value="ECO:0007669"/>
    <property type="project" value="UniProtKB-KW"/>
</dbReference>
<evidence type="ECO:0000256" key="8">
    <source>
        <dbReference type="ARBA" id="ARBA00023008"/>
    </source>
</evidence>
<feature type="chain" id="PRO_5041214368" description="lytic cellulose monooxygenase (C4-dehydrogenating)" evidence="16">
    <location>
        <begin position="17"/>
        <end position="231"/>
    </location>
</feature>
<keyword evidence="8" id="KW-0186">Copper</keyword>
<keyword evidence="4" id="KW-0479">Metal-binding</keyword>
<evidence type="ECO:0000256" key="15">
    <source>
        <dbReference type="ARBA" id="ARBA00047174"/>
    </source>
</evidence>
<evidence type="ECO:0000256" key="10">
    <source>
        <dbReference type="ARBA" id="ARBA00023157"/>
    </source>
</evidence>
<proteinExistence type="inferred from homology"/>
<keyword evidence="10" id="KW-1015">Disulfide bond</keyword>
<dbReference type="Proteomes" id="UP001174997">
    <property type="component" value="Unassembled WGS sequence"/>
</dbReference>
<evidence type="ECO:0000259" key="17">
    <source>
        <dbReference type="Pfam" id="PF03443"/>
    </source>
</evidence>
<dbReference type="GO" id="GO:0004497">
    <property type="term" value="F:monooxygenase activity"/>
    <property type="evidence" value="ECO:0007669"/>
    <property type="project" value="UniProtKB-KW"/>
</dbReference>
<evidence type="ECO:0000256" key="4">
    <source>
        <dbReference type="ARBA" id="ARBA00022723"/>
    </source>
</evidence>
<dbReference type="InterPro" id="IPR005103">
    <property type="entry name" value="AA9_LPMO"/>
</dbReference>
<comment type="cofactor">
    <cofactor evidence="1">
        <name>Cu(2+)</name>
        <dbReference type="ChEBI" id="CHEBI:29036"/>
    </cofactor>
</comment>
<keyword evidence="11" id="KW-0119">Carbohydrate metabolism</keyword>
<evidence type="ECO:0000256" key="7">
    <source>
        <dbReference type="ARBA" id="ARBA00023002"/>
    </source>
</evidence>
<evidence type="ECO:0000313" key="19">
    <source>
        <dbReference type="Proteomes" id="UP001174997"/>
    </source>
</evidence>
<dbReference type="Gene3D" id="2.70.50.70">
    <property type="match status" value="1"/>
</dbReference>
<evidence type="ECO:0000313" key="18">
    <source>
        <dbReference type="EMBL" id="KAK0668772.1"/>
    </source>
</evidence>
<comment type="similarity">
    <text evidence="13">Belongs to the polysaccharide monooxygenase AA9 family.</text>
</comment>
<keyword evidence="9" id="KW-0503">Monooxygenase</keyword>
<evidence type="ECO:0000256" key="6">
    <source>
        <dbReference type="ARBA" id="ARBA00023001"/>
    </source>
</evidence>
<evidence type="ECO:0000256" key="11">
    <source>
        <dbReference type="ARBA" id="ARBA00023277"/>
    </source>
</evidence>
<comment type="subcellular location">
    <subcellularLocation>
        <location evidence="2">Secreted</location>
    </subcellularLocation>
</comment>
<keyword evidence="18" id="KW-0378">Hydrolase</keyword>
<accession>A0AA39ZD60</accession>
<keyword evidence="7" id="KW-0560">Oxidoreductase</keyword>
<dbReference type="PANTHER" id="PTHR33353:SF10">
    <property type="entry name" value="ENDO-BETA-1,4-GLUCANASE D"/>
    <property type="match status" value="1"/>
</dbReference>
<feature type="signal peptide" evidence="16">
    <location>
        <begin position="1"/>
        <end position="16"/>
    </location>
</feature>
<evidence type="ECO:0000256" key="5">
    <source>
        <dbReference type="ARBA" id="ARBA00022729"/>
    </source>
</evidence>
<dbReference type="CDD" id="cd21175">
    <property type="entry name" value="LPMO_AA9"/>
    <property type="match status" value="1"/>
</dbReference>
<dbReference type="GO" id="GO:0005576">
    <property type="term" value="C:extracellular region"/>
    <property type="evidence" value="ECO:0007669"/>
    <property type="project" value="UniProtKB-SubCell"/>
</dbReference>
<feature type="domain" description="Auxiliary Activity family 9 catalytic" evidence="17">
    <location>
        <begin position="17"/>
        <end position="218"/>
    </location>
</feature>
<protein>
    <recommendedName>
        <fullName evidence="15">lytic cellulose monooxygenase (C4-dehydrogenating)</fullName>
        <ecNumber evidence="15">1.14.99.56</ecNumber>
    </recommendedName>
</protein>
<dbReference type="PANTHER" id="PTHR33353">
    <property type="entry name" value="PUTATIVE (AFU_ORTHOLOGUE AFUA_1G12560)-RELATED"/>
    <property type="match status" value="1"/>
</dbReference>
<evidence type="ECO:0000256" key="1">
    <source>
        <dbReference type="ARBA" id="ARBA00001973"/>
    </source>
</evidence>
<dbReference type="Pfam" id="PF03443">
    <property type="entry name" value="AA9"/>
    <property type="match status" value="1"/>
</dbReference>
<reference evidence="18" key="1">
    <citation type="submission" date="2023-06" db="EMBL/GenBank/DDBJ databases">
        <title>Genome-scale phylogeny and comparative genomics of the fungal order Sordariales.</title>
        <authorList>
            <consortium name="Lawrence Berkeley National Laboratory"/>
            <person name="Hensen N."/>
            <person name="Bonometti L."/>
            <person name="Westerberg I."/>
            <person name="Brannstrom I.O."/>
            <person name="Guillou S."/>
            <person name="Cros-Aarteil S."/>
            <person name="Calhoun S."/>
            <person name="Haridas S."/>
            <person name="Kuo A."/>
            <person name="Mondo S."/>
            <person name="Pangilinan J."/>
            <person name="Riley R."/>
            <person name="Labutti K."/>
            <person name="Andreopoulos B."/>
            <person name="Lipzen A."/>
            <person name="Chen C."/>
            <person name="Yanf M."/>
            <person name="Daum C."/>
            <person name="Ng V."/>
            <person name="Clum A."/>
            <person name="Steindorff A."/>
            <person name="Ohm R."/>
            <person name="Martin F."/>
            <person name="Silar P."/>
            <person name="Natvig D."/>
            <person name="Lalanne C."/>
            <person name="Gautier V."/>
            <person name="Ament-Velasquez S.L."/>
            <person name="Kruys A."/>
            <person name="Hutchinson M.I."/>
            <person name="Powell A.J."/>
            <person name="Barry K."/>
            <person name="Miller A.N."/>
            <person name="Grigoriev I.V."/>
            <person name="Debuchy R."/>
            <person name="Gladieux P."/>
            <person name="Thoren M.H."/>
            <person name="Johannesson H."/>
        </authorList>
    </citation>
    <scope>NUCLEOTIDE SEQUENCE</scope>
    <source>
        <strain evidence="18">CBS 307.81</strain>
    </source>
</reference>
<keyword evidence="6" id="KW-0136">Cellulose degradation</keyword>
<keyword evidence="3" id="KW-0964">Secreted</keyword>
<keyword evidence="19" id="KW-1185">Reference proteome</keyword>
<evidence type="ECO:0000256" key="14">
    <source>
        <dbReference type="ARBA" id="ARBA00045077"/>
    </source>
</evidence>
<sequence>MKVLSALLLAAVAVEGHYTFPRLVVNGKAVEDRDWLVTRQTKNAQSKSGIENPSSGDIRCYSSTTAPQVATVPAGATVNYISTQQINHPGPTQYYLARVPAGSSAKTWDGSGNVWWKFASTMPSYDANKQLVWPAQNTYATHPAVIPANTPSGEYLLRVEQIALHMASQANKAQFYLSCSQINITNGGNGTPGPTVSLPGAYRSNDPGIQVNIYNLQPDAYRAPGPASWQG</sequence>
<dbReference type="EC" id="1.14.99.56" evidence="15"/>
<evidence type="ECO:0000256" key="16">
    <source>
        <dbReference type="SAM" id="SignalP"/>
    </source>
</evidence>
<dbReference type="InterPro" id="IPR049892">
    <property type="entry name" value="AA9"/>
</dbReference>